<dbReference type="SUPFAM" id="SSF52833">
    <property type="entry name" value="Thioredoxin-like"/>
    <property type="match status" value="3"/>
</dbReference>
<organism evidence="10 11">
    <name type="scientific">Vanilla planifolia</name>
    <name type="common">Vanilla</name>
    <dbReference type="NCBI Taxonomy" id="51239"/>
    <lineage>
        <taxon>Eukaryota</taxon>
        <taxon>Viridiplantae</taxon>
        <taxon>Streptophyta</taxon>
        <taxon>Embryophyta</taxon>
        <taxon>Tracheophyta</taxon>
        <taxon>Spermatophyta</taxon>
        <taxon>Magnoliopsida</taxon>
        <taxon>Liliopsida</taxon>
        <taxon>Asparagales</taxon>
        <taxon>Orchidaceae</taxon>
        <taxon>Vanilloideae</taxon>
        <taxon>Vanilleae</taxon>
        <taxon>Vanilla</taxon>
    </lineage>
</organism>
<feature type="domain" description="Thioredoxin" evidence="9">
    <location>
        <begin position="25"/>
        <end position="158"/>
    </location>
</feature>
<dbReference type="Pfam" id="PF03107">
    <property type="entry name" value="C1_2"/>
    <property type="match status" value="1"/>
</dbReference>
<protein>
    <recommendedName>
        <fullName evidence="1">protein-disulfide reductase</fullName>
        <ecNumber evidence="1">1.8.1.8</ecNumber>
    </recommendedName>
</protein>
<evidence type="ECO:0000256" key="4">
    <source>
        <dbReference type="ARBA" id="ARBA00023027"/>
    </source>
</evidence>
<name>A0A835QIX5_VANPL</name>
<keyword evidence="3" id="KW-0560">Oxidoreductase</keyword>
<keyword evidence="4" id="KW-0520">NAD</keyword>
<feature type="compositionally biased region" description="Acidic residues" evidence="8">
    <location>
        <begin position="630"/>
        <end position="647"/>
    </location>
</feature>
<dbReference type="InterPro" id="IPR036249">
    <property type="entry name" value="Thioredoxin-like_sf"/>
</dbReference>
<evidence type="ECO:0000259" key="9">
    <source>
        <dbReference type="PROSITE" id="PS51352"/>
    </source>
</evidence>
<dbReference type="Pfam" id="PF13905">
    <property type="entry name" value="Thioredoxin_8"/>
    <property type="match status" value="3"/>
</dbReference>
<evidence type="ECO:0000256" key="3">
    <source>
        <dbReference type="ARBA" id="ARBA00023002"/>
    </source>
</evidence>
<evidence type="ECO:0000256" key="7">
    <source>
        <dbReference type="ARBA" id="ARBA00047804"/>
    </source>
</evidence>
<evidence type="ECO:0000256" key="1">
    <source>
        <dbReference type="ARBA" id="ARBA00012612"/>
    </source>
</evidence>
<dbReference type="Gene3D" id="3.40.30.10">
    <property type="entry name" value="Glutaredoxin"/>
    <property type="match status" value="3"/>
</dbReference>
<dbReference type="EMBL" id="JADCNL010000008">
    <property type="protein sequence ID" value="KAG0469533.1"/>
    <property type="molecule type" value="Genomic_DNA"/>
</dbReference>
<dbReference type="EC" id="1.8.1.8" evidence="1"/>
<dbReference type="InterPro" id="IPR045870">
    <property type="entry name" value="TryX_NRX_thioredoxin_dom"/>
</dbReference>
<dbReference type="InterPro" id="IPR004146">
    <property type="entry name" value="DC1"/>
</dbReference>
<evidence type="ECO:0000313" key="11">
    <source>
        <dbReference type="Proteomes" id="UP000636800"/>
    </source>
</evidence>
<comment type="caution">
    <text evidence="10">The sequence shown here is derived from an EMBL/GenBank/DDBJ whole genome shotgun (WGS) entry which is preliminary data.</text>
</comment>
<comment type="catalytic activity">
    <reaction evidence="6">
        <text>[protein]-dithiol + NAD(+) = [protein]-disulfide + NADH + H(+)</text>
        <dbReference type="Rhea" id="RHEA:18749"/>
        <dbReference type="Rhea" id="RHEA-COMP:10593"/>
        <dbReference type="Rhea" id="RHEA-COMP:10594"/>
        <dbReference type="ChEBI" id="CHEBI:15378"/>
        <dbReference type="ChEBI" id="CHEBI:29950"/>
        <dbReference type="ChEBI" id="CHEBI:50058"/>
        <dbReference type="ChEBI" id="CHEBI:57540"/>
        <dbReference type="ChEBI" id="CHEBI:57945"/>
        <dbReference type="EC" id="1.8.1.8"/>
    </reaction>
</comment>
<dbReference type="OrthoDB" id="416496at2759"/>
<proteinExistence type="inferred from homology"/>
<dbReference type="PROSITE" id="PS51352">
    <property type="entry name" value="THIOREDOXIN_2"/>
    <property type="match status" value="2"/>
</dbReference>
<comment type="catalytic activity">
    <reaction evidence="7">
        <text>[protein]-dithiol + NADP(+) = [protein]-disulfide + NADPH + H(+)</text>
        <dbReference type="Rhea" id="RHEA:18753"/>
        <dbReference type="Rhea" id="RHEA-COMP:10593"/>
        <dbReference type="Rhea" id="RHEA-COMP:10594"/>
        <dbReference type="ChEBI" id="CHEBI:15378"/>
        <dbReference type="ChEBI" id="CHEBI:29950"/>
        <dbReference type="ChEBI" id="CHEBI:50058"/>
        <dbReference type="ChEBI" id="CHEBI:57783"/>
        <dbReference type="ChEBI" id="CHEBI:58349"/>
        <dbReference type="EC" id="1.8.1.8"/>
    </reaction>
</comment>
<dbReference type="InterPro" id="IPR017937">
    <property type="entry name" value="Thioredoxin_CS"/>
</dbReference>
<dbReference type="PANTHER" id="PTHR13871:SF96">
    <property type="entry name" value="THIOREDOXIN DOMAIN-CONTAINING PROTEIN"/>
    <property type="match status" value="1"/>
</dbReference>
<feature type="compositionally biased region" description="Acidic residues" evidence="8">
    <location>
        <begin position="701"/>
        <end position="728"/>
    </location>
</feature>
<dbReference type="SUPFAM" id="SSF57889">
    <property type="entry name" value="Cysteine-rich domain"/>
    <property type="match status" value="2"/>
</dbReference>
<evidence type="ECO:0000256" key="2">
    <source>
        <dbReference type="ARBA" id="ARBA00022737"/>
    </source>
</evidence>
<dbReference type="Proteomes" id="UP000636800">
    <property type="component" value="Unassembled WGS sequence"/>
</dbReference>
<dbReference type="CDD" id="cd03009">
    <property type="entry name" value="TryX_like_TryX_NRX"/>
    <property type="match status" value="1"/>
</dbReference>
<feature type="domain" description="Thioredoxin" evidence="9">
    <location>
        <begin position="333"/>
        <end position="493"/>
    </location>
</feature>
<dbReference type="PROSITE" id="PS00194">
    <property type="entry name" value="THIOREDOXIN_1"/>
    <property type="match status" value="1"/>
</dbReference>
<dbReference type="PANTHER" id="PTHR13871">
    <property type="entry name" value="THIOREDOXIN"/>
    <property type="match status" value="1"/>
</dbReference>
<gene>
    <name evidence="10" type="ORF">HPP92_016233</name>
</gene>
<keyword evidence="2" id="KW-0677">Repeat</keyword>
<dbReference type="InterPro" id="IPR052259">
    <property type="entry name" value="Nucleoredoxin-like"/>
</dbReference>
<comment type="similarity">
    <text evidence="5">Belongs to the nucleoredoxin family.</text>
</comment>
<reference evidence="10 11" key="1">
    <citation type="journal article" date="2020" name="Nat. Food">
        <title>A phased Vanilla planifolia genome enables genetic improvement of flavour and production.</title>
        <authorList>
            <person name="Hasing T."/>
            <person name="Tang H."/>
            <person name="Brym M."/>
            <person name="Khazi F."/>
            <person name="Huang T."/>
            <person name="Chambers A.H."/>
        </authorList>
    </citation>
    <scope>NUCLEOTIDE SEQUENCE [LARGE SCALE GENOMIC DNA]</scope>
    <source>
        <tissue evidence="10">Leaf</tissue>
    </source>
</reference>
<accession>A0A835QIX5</accession>
<sequence>MAEEEITTIGVCGKDDYQEQGSLRSLLASEGRDYLVRNDDEKVKITELKGKTVGLYFSALWCGACRRFTPILVEAYTELLSMESNFEIVFVSADEDEEEFAEYFTKMPWLAIPFFEEKKRGWLSKEYDVQGIPTLVILDENGDFLSDDAARAVRDYGAEGFPFTAEKIEKLEEEKEAARLNQSISSLLVTKSREFLVTSNFKRVPVSELEGKIVGLYFTLSSFEACAGFTRRLVNVYNDLKGRGENFEIVLVSLEEDESSFMDDFEDMPWLGIPFRDKLCEKLVQYFELADLPTLVIIGANGKTVNANAAELVEDYGVEAYPFNSKKVKELRKKEKAWIESQTLESLLISGDKDYIIKNDNTKVPVVDLVGKNILLFFSAHWCPPCRVFSPRLIEIYNQIKERDGAFEVILVSSDEDEESFSEYFSQMPWLAIPFRDDRSRFINRVFKITGIPSCVAISPEGKTVTKEARNLIMEHGADAYPFTEEQIRKLKTEMEEKAKLWPEKIRHNSHSHVLSKHRRMYICDGCRKTGKDWSFYCKLCDFDLHPHCALDDGHEVVDSEDDDDEEEEWPEKIKHMLHKHVLVKAWRHYECDACGVVKHGWSYFCEECDFDLHPDCAFGKESMVKLYEESDDSEEDEEDDEDNDDSETSKDEENVYYNKNEGIEVEHESPDSSHLKKALELEDEEEEEAEDNSKRIIGDENVDNEDEDNKNEEDLEEDDEQEDGDDGPEMKGYVCNTRERDGLEAFQESIFTCKLPE</sequence>
<evidence type="ECO:0000256" key="8">
    <source>
        <dbReference type="SAM" id="MobiDB-lite"/>
    </source>
</evidence>
<dbReference type="InterPro" id="IPR012336">
    <property type="entry name" value="Thioredoxin-like_fold"/>
</dbReference>
<keyword evidence="11" id="KW-1185">Reference proteome</keyword>
<dbReference type="AlphaFoldDB" id="A0A835QIX5"/>
<evidence type="ECO:0000256" key="5">
    <source>
        <dbReference type="ARBA" id="ARBA00025782"/>
    </source>
</evidence>
<feature type="compositionally biased region" description="Basic and acidic residues" evidence="8">
    <location>
        <begin position="662"/>
        <end position="681"/>
    </location>
</feature>
<feature type="compositionally biased region" description="Acidic residues" evidence="8">
    <location>
        <begin position="682"/>
        <end position="691"/>
    </location>
</feature>
<feature type="region of interest" description="Disordered" evidence="8">
    <location>
        <begin position="628"/>
        <end position="737"/>
    </location>
</feature>
<dbReference type="InterPro" id="IPR046349">
    <property type="entry name" value="C1-like_sf"/>
</dbReference>
<evidence type="ECO:0000256" key="6">
    <source>
        <dbReference type="ARBA" id="ARBA00047388"/>
    </source>
</evidence>
<dbReference type="InterPro" id="IPR013766">
    <property type="entry name" value="Thioredoxin_domain"/>
</dbReference>
<dbReference type="GO" id="GO:0004791">
    <property type="term" value="F:thioredoxin-disulfide reductase (NADPH) activity"/>
    <property type="evidence" value="ECO:0007669"/>
    <property type="project" value="InterPro"/>
</dbReference>
<evidence type="ECO:0000313" key="10">
    <source>
        <dbReference type="EMBL" id="KAG0469533.1"/>
    </source>
</evidence>